<dbReference type="EMBL" id="PITJ01000260">
    <property type="protein sequence ID" value="TBU03646.1"/>
    <property type="molecule type" value="Genomic_DNA"/>
</dbReference>
<dbReference type="VEuPathDB" id="MicrosporidiaDB:CWI37_0260p0010"/>
<dbReference type="GO" id="GO:0005737">
    <property type="term" value="C:cytoplasm"/>
    <property type="evidence" value="ECO:0007669"/>
    <property type="project" value="TreeGrafter"/>
</dbReference>
<evidence type="ECO:0000256" key="3">
    <source>
        <dbReference type="ARBA" id="ARBA00012485"/>
    </source>
</evidence>
<accession>A0A4Q9L8F8</accession>
<comment type="pathway">
    <text evidence="2">Protein modification; protein ubiquitination.</text>
</comment>
<dbReference type="Gene3D" id="3.30.2160.10">
    <property type="entry name" value="Hect, E3 ligase catalytic domain"/>
    <property type="match status" value="1"/>
</dbReference>
<sequence>MNTIRSYKERNSMVKRLISKTIAENLPVESVFYLFNENILQNIGKTSLCRWSTLLKIYEDKLLSYLILHFNKNIQIKPFDITYKHKILYIFKILILIMKYTFGHELYDFNQSIYEYTHSHDLDISYQALLFYNERFTFDEMNAQKCISDILKEHDNSTYLERDYNRKILLEIRDLLTKNTKLGVKNNIFEIQNKITNITLKMAEILKFEYYEETELQKLLALDILLTNILNISFHSFNEKILRYGCSVDNIENQINKILNTRSFCIENIYQKLNLIIQKSIEREMLLIDFNETNLNDFIKSLTNLLDTLIFSQKNHLFYRKLIEEESFNLTIINSFRFLETLRFINETRNADFAIKIFVSISKTLIKVLKNEKCFSRDLIDFIVNETLNFSLVQKPEKCKFTDEIPISSLSFDNIYFLLKKILKIENNEYNLNMVDHTIKFYCTNVEFSLLLYNDNLKVNFNYEIFNICLKDLTHTTLGLDYVIEYICNENNRKIVDLELFDIHKSAFYAKSFVKNIHKYFEDKNKFFIDIFFYNEFHLKNLLSFLTNLFNYFDINLTLQNPNCIYLLIKRPEFLFFSEAKWLIWDIVKNITIKTSPSQDVYEFFFKFLEYTLERLSTCSFDKRSCSGVNERELSINKLYEICYISLLGILPRFGFPYTKLLYHILILPDTQNNSITMSKDSEYDPNILYLYYLHMKFNFIALEFFFRTVFDTFHKLSNIALKYSADNKFLEADTDSIIFKSLDLFMFVINNMKDANLLYSSSKYFLQFIEDNIKIFTATIFMDLFTNKILKYLELIAVLCDIRLFDTITSIVHKIDNKSLKSLHTNNKIEKNTLLYDFLYFSFYKMKYSGIFINGQNTCESLFLFRFIVGSLVNDVYSLYNILISNINTNISKDKKFPYKKETLFGFFDIYNLIIQEDAFIYAISLIRLSEFSNLFTKMELYLNFEFKRVLDIFSDKNDTLDLNANLYNYSYLYLRCMLEDDIYVLHSLMYIIRNYSNLSESVFIYFYSRLIIREKPTNISEFFLDESELDLKRKIIIDVFNIAKNGDGFKQPISLQILTELISTFPPLIYIIDFVDLMNLFYRLTVYSVFDDKLNFENQEIWYLNFKAGYFFTILVYRLDEEFMSKLVVGIIEKLSTSNIYEIYSIMSFLYKHLLSKICCCGYTQDIFCSAQEFCDSNCEKYFLERRLRIIDKFLTLGLLNMLLSVYNKHEVLYIYTMKIIEFVINLAEDKNYIFKRKFLMNDAFVARSSSKKNIFIPNFLEESVLNTIKQIELDNDGKIKETSNNTDSSSLLDEDHLISEKPSRFATILTIKQFAEIFLCLLVKNKKIYHTSSIKILKKIGDFCIRNNLKAEFYLILTKNIKSYKSEVKDEITLKKLEIIDIIFEEINFIEIFNSDFLTIEILMVIVKIFTHDNPSIFNKDSDLKNLIQFIFIERDCSSELFDSIDYNAHNSNTLYLQGFENLVCDLENFFVQLSLNSVDYIRSYFTEISRILLHSTFITFLEDKALYSDYLFNLYNKLILKTSIVYIKTRNNVFENEIYRMKRSNFIFSDFLCLLFDIKDLNFSGETHSRLAFSKLNSLYCFIEKIYKHKGNGLKSLDFFYSTDLTTKLSIIKMKNMKNIHFKIQHLSFELDRRDILNSTLNSICKFDKKNLKTDIWHIKFISELGEGVGLSYDFLTLFGRAIDKCLFFESFKNLDFYDMYKLKHEDDQYIKNFTFILDLKLVDNEFYRNIIKSRDVKNISSLELTYSISFGNSANTLEFIPDGSNISVTNSNIEDYLQIITEFKLFKNMIDDYLSDIFTLEELKLLIEGFEKIDVDAWISATKYSKEFHINHKVIIWFWEFIRESCVETQKRILYFVTGLEKIPIGGFDSSKFQRNPFTIESSTSINLLPRSQTCINLLFIPLYEDKETLIDKFLIAIECKEYGSI</sequence>
<evidence type="ECO:0000256" key="6">
    <source>
        <dbReference type="PROSITE-ProRule" id="PRU00104"/>
    </source>
</evidence>
<gene>
    <name evidence="8" type="ORF">CWI37_0260p0010</name>
</gene>
<dbReference type="PANTHER" id="PTHR11254">
    <property type="entry name" value="HECT DOMAIN UBIQUITIN-PROTEIN LIGASE"/>
    <property type="match status" value="1"/>
</dbReference>
<keyword evidence="4 8" id="KW-0808">Transferase</keyword>
<evidence type="ECO:0000256" key="1">
    <source>
        <dbReference type="ARBA" id="ARBA00000885"/>
    </source>
</evidence>
<dbReference type="InterPro" id="IPR035983">
    <property type="entry name" value="Hect_E3_ubiquitin_ligase"/>
</dbReference>
<dbReference type="GO" id="GO:0016567">
    <property type="term" value="P:protein ubiquitination"/>
    <property type="evidence" value="ECO:0007669"/>
    <property type="project" value="TreeGrafter"/>
</dbReference>
<organism evidence="8 9">
    <name type="scientific">Hamiltosporidium tvaerminnensis</name>
    <dbReference type="NCBI Taxonomy" id="1176355"/>
    <lineage>
        <taxon>Eukaryota</taxon>
        <taxon>Fungi</taxon>
        <taxon>Fungi incertae sedis</taxon>
        <taxon>Microsporidia</taxon>
        <taxon>Dubosqiidae</taxon>
        <taxon>Hamiltosporidium</taxon>
    </lineage>
</organism>
<evidence type="ECO:0000256" key="4">
    <source>
        <dbReference type="ARBA" id="ARBA00022679"/>
    </source>
</evidence>
<evidence type="ECO:0000256" key="2">
    <source>
        <dbReference type="ARBA" id="ARBA00004906"/>
    </source>
</evidence>
<proteinExistence type="predicted"/>
<dbReference type="PANTHER" id="PTHR11254:SF440">
    <property type="entry name" value="E3 UBIQUITIN-PROTEIN LIGASE NEDD-4"/>
    <property type="match status" value="1"/>
</dbReference>
<keyword evidence="5 6" id="KW-0833">Ubl conjugation pathway</keyword>
<dbReference type="Pfam" id="PF00632">
    <property type="entry name" value="HECT"/>
    <property type="match status" value="1"/>
</dbReference>
<comment type="catalytic activity">
    <reaction evidence="1">
        <text>S-ubiquitinyl-[E2 ubiquitin-conjugating enzyme]-L-cysteine + [acceptor protein]-L-lysine = [E2 ubiquitin-conjugating enzyme]-L-cysteine + N(6)-ubiquitinyl-[acceptor protein]-L-lysine.</text>
        <dbReference type="EC" id="2.3.2.26"/>
    </reaction>
</comment>
<evidence type="ECO:0000259" key="7">
    <source>
        <dbReference type="PROSITE" id="PS50237"/>
    </source>
</evidence>
<protein>
    <recommendedName>
        <fullName evidence="3">HECT-type E3 ubiquitin transferase</fullName>
        <ecNumber evidence="3">2.3.2.26</ecNumber>
    </recommendedName>
</protein>
<evidence type="ECO:0000256" key="5">
    <source>
        <dbReference type="ARBA" id="ARBA00022786"/>
    </source>
</evidence>
<dbReference type="EC" id="2.3.2.26" evidence="3"/>
<dbReference type="SMART" id="SM00119">
    <property type="entry name" value="HECTc"/>
    <property type="match status" value="1"/>
</dbReference>
<feature type="active site" description="Glycyl thioester intermediate" evidence="6">
    <location>
        <position position="1900"/>
    </location>
</feature>
<reference evidence="8 9" key="1">
    <citation type="submission" date="2017-12" db="EMBL/GenBank/DDBJ databases">
        <authorList>
            <person name="Pombert J.-F."/>
            <person name="Haag K.L."/>
            <person name="Ebert D."/>
        </authorList>
    </citation>
    <scope>NUCLEOTIDE SEQUENCE [LARGE SCALE GENOMIC DNA]</scope>
    <source>
        <strain evidence="8">FI-OER-3-3</strain>
    </source>
</reference>
<feature type="domain" description="HECT" evidence="7">
    <location>
        <begin position="1678"/>
        <end position="1931"/>
    </location>
</feature>
<dbReference type="Proteomes" id="UP000292362">
    <property type="component" value="Unassembled WGS sequence"/>
</dbReference>
<dbReference type="SUPFAM" id="SSF56204">
    <property type="entry name" value="Hect, E3 ligase catalytic domain"/>
    <property type="match status" value="1"/>
</dbReference>
<evidence type="ECO:0000313" key="9">
    <source>
        <dbReference type="Proteomes" id="UP000292362"/>
    </source>
</evidence>
<evidence type="ECO:0000313" key="8">
    <source>
        <dbReference type="EMBL" id="TBU03646.1"/>
    </source>
</evidence>
<dbReference type="InterPro" id="IPR050409">
    <property type="entry name" value="E3_ubiq-protein_ligase"/>
</dbReference>
<dbReference type="Gene3D" id="3.30.2410.10">
    <property type="entry name" value="Hect, E3 ligase catalytic domain"/>
    <property type="match status" value="1"/>
</dbReference>
<dbReference type="InterPro" id="IPR000569">
    <property type="entry name" value="HECT_dom"/>
</dbReference>
<comment type="caution">
    <text evidence="8">The sequence shown here is derived from an EMBL/GenBank/DDBJ whole genome shotgun (WGS) entry which is preliminary data.</text>
</comment>
<dbReference type="PROSITE" id="PS50237">
    <property type="entry name" value="HECT"/>
    <property type="match status" value="1"/>
</dbReference>
<dbReference type="GO" id="GO:0061630">
    <property type="term" value="F:ubiquitin protein ligase activity"/>
    <property type="evidence" value="ECO:0007669"/>
    <property type="project" value="UniProtKB-EC"/>
</dbReference>
<dbReference type="GO" id="GO:0006511">
    <property type="term" value="P:ubiquitin-dependent protein catabolic process"/>
    <property type="evidence" value="ECO:0007669"/>
    <property type="project" value="TreeGrafter"/>
</dbReference>
<name>A0A4Q9L8F8_9MICR</name>